<accession>A0A371E5W5</accession>
<feature type="compositionally biased region" description="Basic and acidic residues" evidence="2">
    <location>
        <begin position="608"/>
        <end position="625"/>
    </location>
</feature>
<feature type="region of interest" description="Disordered" evidence="2">
    <location>
        <begin position="599"/>
        <end position="662"/>
    </location>
</feature>
<evidence type="ECO:0000256" key="3">
    <source>
        <dbReference type="SAM" id="SignalP"/>
    </source>
</evidence>
<dbReference type="AlphaFoldDB" id="A0A371E5W5"/>
<dbReference type="EMBL" id="QJKJ01016150">
    <property type="protein sequence ID" value="RDX61432.1"/>
    <property type="molecule type" value="Genomic_DNA"/>
</dbReference>
<protein>
    <recommendedName>
        <fullName evidence="6">CCHC-type domain-containing protein</fullName>
    </recommendedName>
</protein>
<organism evidence="4 5">
    <name type="scientific">Mucuna pruriens</name>
    <name type="common">Velvet bean</name>
    <name type="synonym">Dolichos pruriens</name>
    <dbReference type="NCBI Taxonomy" id="157652"/>
    <lineage>
        <taxon>Eukaryota</taxon>
        <taxon>Viridiplantae</taxon>
        <taxon>Streptophyta</taxon>
        <taxon>Embryophyta</taxon>
        <taxon>Tracheophyta</taxon>
        <taxon>Spermatophyta</taxon>
        <taxon>Magnoliopsida</taxon>
        <taxon>eudicotyledons</taxon>
        <taxon>Gunneridae</taxon>
        <taxon>Pentapetalae</taxon>
        <taxon>rosids</taxon>
        <taxon>fabids</taxon>
        <taxon>Fabales</taxon>
        <taxon>Fabaceae</taxon>
        <taxon>Papilionoideae</taxon>
        <taxon>50 kb inversion clade</taxon>
        <taxon>NPAAA clade</taxon>
        <taxon>indigoferoid/millettioid clade</taxon>
        <taxon>Phaseoleae</taxon>
        <taxon>Mucuna</taxon>
    </lineage>
</organism>
<gene>
    <name evidence="4" type="ORF">CR513_60339</name>
</gene>
<feature type="non-terminal residue" evidence="4">
    <location>
        <position position="1"/>
    </location>
</feature>
<sequence>MFFCSELLVSLLFSFIWPITLVHSNTSIIVPNSSDLDHSAPGSNGEGNKLYIIVVMYQPWYPQYPEWDGAWSYENYPSELTTMLPEFYDFAGNTHHFDNGGSTASRGRNEIAVVDNQRFEGYIDGCGMCGSIGHSFNDCPILQEPPPPFRPQSVQENSLEDLIKQLTMNNIQFQKNVSATQKPMQQLNSSPSLEDLVQQFHQNNKNFLQNMNATMQELKAQIGQLTTMINQLQFEDSGQVPSQAILSPQENISDITVRSDMELSQQQSLKVQYEFSGNPDLENSTTVLGIADSSSVATSMLATVDSTKMAKIDDCVPTVFDLANVVKIANSMIDFTDLTDMTLDEISDQVTRVEIADPACADVDITNPMCADAKMTNPRYANADNAFAKKAEDADCLVDKSGSVNMTEMTNSVVSMSDHANILEVANSMMEVPSLADIIEVADSGVNISAFADMPEMSDSVANVSNFANVIDNSNSADTTKVLDFGTEVSDSVNNSLAHEPTLADSGNQSRNRYQAKSKCALGSQCRNLTDAETIFGSCIYMWTTKMKSRIHSRQPSQESMNEPFSLCLPAATSIPVSSIAQPFHALEWVLFKCGGETRGHSKNGASKRVEKEKKEKQVQDETKKGRVAKSMKVESISAQKEHLCPKEASQPSRSREHPGLSRLQWPKSLQQECRYDYAKIKESLQTLQASTVVHEALVRCLSRSRRYKIRIWEAGSSKVIARYNRRTLVDGNLNV</sequence>
<dbReference type="Proteomes" id="UP000257109">
    <property type="component" value="Unassembled WGS sequence"/>
</dbReference>
<reference evidence="4" key="1">
    <citation type="submission" date="2018-05" db="EMBL/GenBank/DDBJ databases">
        <title>Draft genome of Mucuna pruriens seed.</title>
        <authorList>
            <person name="Nnadi N.E."/>
            <person name="Vos R."/>
            <person name="Hasami M.H."/>
            <person name="Devisetty U.K."/>
            <person name="Aguiy J.C."/>
        </authorList>
    </citation>
    <scope>NUCLEOTIDE SEQUENCE [LARGE SCALE GENOMIC DNA]</scope>
    <source>
        <strain evidence="4">JCA_2017</strain>
    </source>
</reference>
<evidence type="ECO:0000313" key="5">
    <source>
        <dbReference type="Proteomes" id="UP000257109"/>
    </source>
</evidence>
<keyword evidence="5" id="KW-1185">Reference proteome</keyword>
<feature type="chain" id="PRO_5017009446" description="CCHC-type domain-containing protein" evidence="3">
    <location>
        <begin position="25"/>
        <end position="736"/>
    </location>
</feature>
<keyword evidence="1" id="KW-0175">Coiled coil</keyword>
<evidence type="ECO:0008006" key="6">
    <source>
        <dbReference type="Google" id="ProtNLM"/>
    </source>
</evidence>
<comment type="caution">
    <text evidence="4">The sequence shown here is derived from an EMBL/GenBank/DDBJ whole genome shotgun (WGS) entry which is preliminary data.</text>
</comment>
<name>A0A371E5W5_MUCPR</name>
<evidence type="ECO:0000256" key="1">
    <source>
        <dbReference type="SAM" id="Coils"/>
    </source>
</evidence>
<feature type="signal peptide" evidence="3">
    <location>
        <begin position="1"/>
        <end position="24"/>
    </location>
</feature>
<proteinExistence type="predicted"/>
<feature type="coiled-coil region" evidence="1">
    <location>
        <begin position="208"/>
        <end position="235"/>
    </location>
</feature>
<keyword evidence="3" id="KW-0732">Signal</keyword>
<evidence type="ECO:0000313" key="4">
    <source>
        <dbReference type="EMBL" id="RDX61432.1"/>
    </source>
</evidence>
<evidence type="ECO:0000256" key="2">
    <source>
        <dbReference type="SAM" id="MobiDB-lite"/>
    </source>
</evidence>